<evidence type="ECO:0000313" key="3">
    <source>
        <dbReference type="Proteomes" id="UP001501469"/>
    </source>
</evidence>
<reference evidence="3" key="1">
    <citation type="journal article" date="2019" name="Int. J. Syst. Evol. Microbiol.">
        <title>The Global Catalogue of Microorganisms (GCM) 10K type strain sequencing project: providing services to taxonomists for standard genome sequencing and annotation.</title>
        <authorList>
            <consortium name="The Broad Institute Genomics Platform"/>
            <consortium name="The Broad Institute Genome Sequencing Center for Infectious Disease"/>
            <person name="Wu L."/>
            <person name="Ma J."/>
        </authorList>
    </citation>
    <scope>NUCLEOTIDE SEQUENCE [LARGE SCALE GENOMIC DNA]</scope>
    <source>
        <strain evidence="3">JCM 17225</strain>
    </source>
</reference>
<dbReference type="Proteomes" id="UP001501469">
    <property type="component" value="Unassembled WGS sequence"/>
</dbReference>
<accession>A0ABP7UTW6</accession>
<sequence length="255" mass="28757">MLNILLPSLPYERAIDPMWQDEMETAQRQGYNVCLFDAEQEKIYRQPNAQWPTLYRGWMLTAKEYEKLERLTPLLVPAAMYLTSHQAPGWYAAIAEFTPRSQFVKAGAAREAIATLLSRDGRCFVKGLSKSFGDDSIIHSVEEFDSLLSKHTVATGEELFLREAVELSNQAERRFFVVQGKAFGVDGSEFPEELAPSLVALQSRWFYTVDVAFQADGKPTIIEVGDGQVSDIKEWSVSELYKTAIARLTDINSSI</sequence>
<feature type="domain" description="ATP-grasp" evidence="1">
    <location>
        <begin position="101"/>
        <end position="241"/>
    </location>
</feature>
<name>A0ABP7UTW6_9BACT</name>
<dbReference type="RefSeq" id="WP_345059025.1">
    <property type="nucleotide sequence ID" value="NZ_BAABDK010000033.1"/>
</dbReference>
<organism evidence="2 3">
    <name type="scientific">Hymenobacter glaciei</name>
    <dbReference type="NCBI Taxonomy" id="877209"/>
    <lineage>
        <taxon>Bacteria</taxon>
        <taxon>Pseudomonadati</taxon>
        <taxon>Bacteroidota</taxon>
        <taxon>Cytophagia</taxon>
        <taxon>Cytophagales</taxon>
        <taxon>Hymenobacteraceae</taxon>
        <taxon>Hymenobacter</taxon>
    </lineage>
</organism>
<proteinExistence type="predicted"/>
<evidence type="ECO:0000259" key="1">
    <source>
        <dbReference type="Pfam" id="PF14243"/>
    </source>
</evidence>
<protein>
    <recommendedName>
        <fullName evidence="1">ATP-grasp domain-containing protein</fullName>
    </recommendedName>
</protein>
<dbReference type="EMBL" id="BAABDK010000033">
    <property type="protein sequence ID" value="GAA4052615.1"/>
    <property type="molecule type" value="Genomic_DNA"/>
</dbReference>
<keyword evidence="3" id="KW-1185">Reference proteome</keyword>
<comment type="caution">
    <text evidence="2">The sequence shown here is derived from an EMBL/GenBank/DDBJ whole genome shotgun (WGS) entry which is preliminary data.</text>
</comment>
<dbReference type="Pfam" id="PF14243">
    <property type="entry name" value="R2K_3"/>
    <property type="match status" value="1"/>
</dbReference>
<gene>
    <name evidence="2" type="ORF">GCM10022409_44370</name>
</gene>
<dbReference type="InterPro" id="IPR025643">
    <property type="entry name" value="R2K_3"/>
</dbReference>
<evidence type="ECO:0000313" key="2">
    <source>
        <dbReference type="EMBL" id="GAA4052615.1"/>
    </source>
</evidence>